<evidence type="ECO:0000313" key="4">
    <source>
        <dbReference type="EMBL" id="RHW42544.1"/>
    </source>
</evidence>
<reference evidence="4 5" key="1">
    <citation type="journal article" date="2017" name="Int. J. Syst. Evol. Microbiol.">
        <title>Bacillus notoginsengisoli sp. nov., a novel bacterium isolated from the rhizosphere of Panax notoginseng.</title>
        <authorList>
            <person name="Zhang M.Y."/>
            <person name="Cheng J."/>
            <person name="Cai Y."/>
            <person name="Zhang T.Y."/>
            <person name="Wu Y.Y."/>
            <person name="Manikprabhu D."/>
            <person name="Li W.J."/>
            <person name="Zhang Y.X."/>
        </authorList>
    </citation>
    <scope>NUCLEOTIDE SEQUENCE [LARGE SCALE GENOMIC DNA]</scope>
    <source>
        <strain evidence="4 5">JCM 30743</strain>
    </source>
</reference>
<feature type="compositionally biased region" description="Low complexity" evidence="1">
    <location>
        <begin position="58"/>
        <end position="68"/>
    </location>
</feature>
<accession>A0A417YXW1</accession>
<dbReference type="Pfam" id="PF16976">
    <property type="entry name" value="RcpC"/>
    <property type="match status" value="1"/>
</dbReference>
<organism evidence="4 5">
    <name type="scientific">Neobacillus notoginsengisoli</name>
    <dbReference type="NCBI Taxonomy" id="1578198"/>
    <lineage>
        <taxon>Bacteria</taxon>
        <taxon>Bacillati</taxon>
        <taxon>Bacillota</taxon>
        <taxon>Bacilli</taxon>
        <taxon>Bacillales</taxon>
        <taxon>Bacillaceae</taxon>
        <taxon>Neobacillus</taxon>
    </lineage>
</organism>
<dbReference type="InterPro" id="IPR031571">
    <property type="entry name" value="RcpC_dom"/>
</dbReference>
<dbReference type="NCBIfam" id="TIGR03177">
    <property type="entry name" value="pilus_cpaB"/>
    <property type="match status" value="1"/>
</dbReference>
<proteinExistence type="predicted"/>
<gene>
    <name evidence="4" type="primary">cpaB</name>
    <name evidence="4" type="ORF">D1B31_02795</name>
</gene>
<evidence type="ECO:0000313" key="5">
    <source>
        <dbReference type="Proteomes" id="UP000284416"/>
    </source>
</evidence>
<dbReference type="EMBL" id="QWEG01000002">
    <property type="protein sequence ID" value="RHW42544.1"/>
    <property type="molecule type" value="Genomic_DNA"/>
</dbReference>
<keyword evidence="5" id="KW-1185">Reference proteome</keyword>
<feature type="region of interest" description="Disordered" evidence="1">
    <location>
        <begin position="37"/>
        <end position="71"/>
    </location>
</feature>
<keyword evidence="2" id="KW-0812">Transmembrane</keyword>
<sequence>MEEVMKSKKLWIWSLIFGLVATSFLYILINSRANVQTSAPSSTKPVTTKAEEQEETKTASTKTAAAAEKGAEGNELLPISDGKRAMTIQVTDVQGIAGFIKAGSHVDVVVKLIVPEDAKAGQHDAGTLIVQNAKVLAIGHAADDEETRKKYQMVTLEVNPREGLALGFSTKYELYLMLRKDGDDKLEKKHTHVHEDELHEGVFLK</sequence>
<keyword evidence="2" id="KW-0472">Membrane</keyword>
<evidence type="ECO:0000259" key="3">
    <source>
        <dbReference type="Pfam" id="PF16976"/>
    </source>
</evidence>
<dbReference type="AlphaFoldDB" id="A0A417YXW1"/>
<dbReference type="InterPro" id="IPR017592">
    <property type="entry name" value="Pilus_assmbl_Flp-typ_CpaB"/>
</dbReference>
<dbReference type="Proteomes" id="UP000284416">
    <property type="component" value="Unassembled WGS sequence"/>
</dbReference>
<feature type="compositionally biased region" description="Polar residues" evidence="1">
    <location>
        <begin position="37"/>
        <end position="46"/>
    </location>
</feature>
<protein>
    <submittedName>
        <fullName evidence="4">Flp pilus assembly protein CpaB</fullName>
    </submittedName>
</protein>
<evidence type="ECO:0000256" key="2">
    <source>
        <dbReference type="SAM" id="Phobius"/>
    </source>
</evidence>
<evidence type="ECO:0000256" key="1">
    <source>
        <dbReference type="SAM" id="MobiDB-lite"/>
    </source>
</evidence>
<feature type="transmembrane region" description="Helical" evidence="2">
    <location>
        <begin position="12"/>
        <end position="29"/>
    </location>
</feature>
<feature type="domain" description="Flp pilus assembly protein RcpC/CpaB" evidence="3">
    <location>
        <begin position="79"/>
        <end position="168"/>
    </location>
</feature>
<keyword evidence="2" id="KW-1133">Transmembrane helix</keyword>
<comment type="caution">
    <text evidence="4">The sequence shown here is derived from an EMBL/GenBank/DDBJ whole genome shotgun (WGS) entry which is preliminary data.</text>
</comment>
<name>A0A417YXW1_9BACI</name>